<dbReference type="GO" id="GO:0005886">
    <property type="term" value="C:plasma membrane"/>
    <property type="evidence" value="ECO:0007669"/>
    <property type="project" value="UniProtKB-SubCell"/>
</dbReference>
<keyword evidence="7" id="KW-1003">Cell membrane</keyword>
<dbReference type="Proteomes" id="UP000028523">
    <property type="component" value="Unassembled WGS sequence"/>
</dbReference>
<comment type="subcellular location">
    <subcellularLocation>
        <location evidence="7">Cell membrane</location>
        <topology evidence="7">Peripheral membrane protein</topology>
    </subcellularLocation>
    <subcellularLocation>
        <location evidence="1">Membrane</location>
    </subcellularLocation>
</comment>
<dbReference type="NCBIfam" id="TIGR01145">
    <property type="entry name" value="ATP_synt_delta"/>
    <property type="match status" value="1"/>
</dbReference>
<dbReference type="RefSeq" id="WP_004025057.1">
    <property type="nucleotide sequence ID" value="NZ_AWQU01000088.1"/>
</dbReference>
<evidence type="ECO:0000256" key="2">
    <source>
        <dbReference type="ARBA" id="ARBA00022448"/>
    </source>
</evidence>
<dbReference type="Pfam" id="PF00213">
    <property type="entry name" value="OSCP"/>
    <property type="match status" value="1"/>
</dbReference>
<comment type="similarity">
    <text evidence="7">Belongs to the ATPase delta chain family.</text>
</comment>
<evidence type="ECO:0000313" key="8">
    <source>
        <dbReference type="EMBL" id="KFB07235.1"/>
    </source>
</evidence>
<name>A0A084U2P9_MALIO</name>
<reference evidence="8 9" key="1">
    <citation type="journal article" date="2014" name="PLoS ONE">
        <title>Reduction of Hydrogen Peroxide Accumulation and Toxicity by a Catalase from Mycoplasma iowae.</title>
        <authorList>
            <person name="Pritchard R.E."/>
            <person name="Prassinos A.J."/>
            <person name="Osborne J.D."/>
            <person name="Raviv Z."/>
            <person name="Balish M.F."/>
        </authorList>
    </citation>
    <scope>NUCLEOTIDE SEQUENCE [LARGE SCALE GENOMIC DNA]</scope>
    <source>
        <strain evidence="8 9">DK-CPA</strain>
    </source>
</reference>
<dbReference type="PRINTS" id="PR00125">
    <property type="entry name" value="ATPASEDELTA"/>
</dbReference>
<dbReference type="PANTHER" id="PTHR11910">
    <property type="entry name" value="ATP SYNTHASE DELTA CHAIN"/>
    <property type="match status" value="1"/>
</dbReference>
<evidence type="ECO:0000256" key="3">
    <source>
        <dbReference type="ARBA" id="ARBA00022781"/>
    </source>
</evidence>
<keyword evidence="2 7" id="KW-0813">Transport</keyword>
<dbReference type="GO" id="GO:0046933">
    <property type="term" value="F:proton-transporting ATP synthase activity, rotational mechanism"/>
    <property type="evidence" value="ECO:0007669"/>
    <property type="project" value="UniProtKB-UniRule"/>
</dbReference>
<comment type="function">
    <text evidence="7">F(1)F(0) ATP synthase produces ATP from ADP in the presence of a proton or sodium gradient. F-type ATPases consist of two structural domains, F(1) containing the extramembraneous catalytic core and F(0) containing the membrane proton channel, linked together by a central stalk and a peripheral stalk. During catalysis, ATP synthesis in the catalytic domain of F(1) is coupled via a rotary mechanism of the central stalk subunits to proton translocation.</text>
</comment>
<dbReference type="GeneID" id="96866873"/>
<comment type="function">
    <text evidence="7">This protein is part of the stalk that links CF(0) to CF(1). It either transmits conformational changes from CF(0) to CF(1) or is implicated in proton conduction.</text>
</comment>
<protein>
    <recommendedName>
        <fullName evidence="7">ATP synthase subunit delta</fullName>
    </recommendedName>
    <alternativeName>
        <fullName evidence="7">ATP synthase F(1) sector subunit delta</fullName>
    </alternativeName>
    <alternativeName>
        <fullName evidence="7">F-type ATPase subunit delta</fullName>
        <shortName evidence="7">F-ATPase subunit delta</shortName>
    </alternativeName>
</protein>
<accession>A0A084U2P9</accession>
<sequence length="183" mass="21256">MNLTSQIHEYASALYSIALENDKKFVDDVQDVFLAFKNNNEIISILSSLNLSKNERKKIVGKIFNNEINKLIINFMYLLIDNEFFENIILIIKDFFKIFDEEKQILHVKIYTPFALDENQLSKILELIKIKTKKELVYDIIIDPALIGGIKITYNNNVLDFSIKGKINSLKDKLHNINEGGER</sequence>
<evidence type="ECO:0000256" key="1">
    <source>
        <dbReference type="ARBA" id="ARBA00004370"/>
    </source>
</evidence>
<evidence type="ECO:0000256" key="7">
    <source>
        <dbReference type="HAMAP-Rule" id="MF_01416"/>
    </source>
</evidence>
<keyword evidence="3 7" id="KW-0375">Hydrogen ion transport</keyword>
<keyword evidence="4 7" id="KW-0406">Ion transport</keyword>
<dbReference type="HAMAP" id="MF_01416">
    <property type="entry name" value="ATP_synth_delta_bact"/>
    <property type="match status" value="1"/>
</dbReference>
<proteinExistence type="inferred from homology"/>
<comment type="caution">
    <text evidence="8">The sequence shown here is derived from an EMBL/GenBank/DDBJ whole genome shotgun (WGS) entry which is preliminary data.</text>
</comment>
<evidence type="ECO:0000256" key="5">
    <source>
        <dbReference type="ARBA" id="ARBA00023136"/>
    </source>
</evidence>
<dbReference type="InterPro" id="IPR000711">
    <property type="entry name" value="ATPase_OSCP/dsu"/>
</dbReference>
<evidence type="ECO:0000256" key="4">
    <source>
        <dbReference type="ARBA" id="ARBA00023065"/>
    </source>
</evidence>
<evidence type="ECO:0000313" key="9">
    <source>
        <dbReference type="Proteomes" id="UP000028523"/>
    </source>
</evidence>
<keyword evidence="5 7" id="KW-0472">Membrane</keyword>
<dbReference type="InterPro" id="IPR026015">
    <property type="entry name" value="ATP_synth_OSCP/delta_N_sf"/>
</dbReference>
<keyword evidence="9" id="KW-1185">Reference proteome</keyword>
<keyword evidence="7" id="KW-0139">CF(1)</keyword>
<dbReference type="EMBL" id="AWQU01000088">
    <property type="protein sequence ID" value="KFB07235.1"/>
    <property type="molecule type" value="Genomic_DNA"/>
</dbReference>
<keyword evidence="6 7" id="KW-0066">ATP synthesis</keyword>
<evidence type="ECO:0000256" key="6">
    <source>
        <dbReference type="ARBA" id="ARBA00023310"/>
    </source>
</evidence>
<dbReference type="AlphaFoldDB" id="A0A084U2P9"/>
<dbReference type="GO" id="GO:0045259">
    <property type="term" value="C:proton-transporting ATP synthase complex"/>
    <property type="evidence" value="ECO:0007669"/>
    <property type="project" value="UniProtKB-KW"/>
</dbReference>
<dbReference type="SUPFAM" id="SSF47928">
    <property type="entry name" value="N-terminal domain of the delta subunit of the F1F0-ATP synthase"/>
    <property type="match status" value="1"/>
</dbReference>
<organism evidence="8 9">
    <name type="scientific">Malacoplasma iowae DK-CPA</name>
    <dbReference type="NCBI Taxonomy" id="1394179"/>
    <lineage>
        <taxon>Bacteria</taxon>
        <taxon>Bacillati</taxon>
        <taxon>Mycoplasmatota</taxon>
        <taxon>Mycoplasmoidales</taxon>
        <taxon>Mycoplasmoidaceae</taxon>
        <taxon>Malacoplasma</taxon>
    </lineage>
</organism>
<gene>
    <name evidence="7 8" type="primary">atpH</name>
    <name evidence="8" type="ORF">P271_60</name>
</gene>
<dbReference type="Gene3D" id="1.10.520.20">
    <property type="entry name" value="N-terminal domain of the delta subunit of the F1F0-ATP synthase"/>
    <property type="match status" value="1"/>
</dbReference>